<dbReference type="RefSeq" id="WP_070983927.1">
    <property type="nucleotide sequence ID" value="NZ_MKJU01000022.1"/>
</dbReference>
<dbReference type="SUPFAM" id="SSF88874">
    <property type="entry name" value="Receptor-binding domain of short tail fibre protein gp12"/>
    <property type="match status" value="1"/>
</dbReference>
<comment type="caution">
    <text evidence="2">The sequence shown here is derived from an EMBL/GenBank/DDBJ whole genome shotgun (WGS) entry which is preliminary data.</text>
</comment>
<dbReference type="InterPro" id="IPR011083">
    <property type="entry name" value="Phage_tail_collar_dom"/>
</dbReference>
<name>A0A1S1N1R4_9GAMM</name>
<gene>
    <name evidence="2" type="ORF">BET10_07300</name>
</gene>
<protein>
    <submittedName>
        <fullName evidence="2">Microcystin-dependent protein</fullName>
    </submittedName>
</protein>
<dbReference type="OrthoDB" id="9810174at2"/>
<dbReference type="AlphaFoldDB" id="A0A1S1N1R4"/>
<keyword evidence="3" id="KW-1185">Reference proteome</keyword>
<dbReference type="InterPro" id="IPR037053">
    <property type="entry name" value="Phage_tail_collar_dom_sf"/>
</dbReference>
<dbReference type="EMBL" id="MKJU01000022">
    <property type="protein sequence ID" value="OHU92125.1"/>
    <property type="molecule type" value="Genomic_DNA"/>
</dbReference>
<organism evidence="2 3">
    <name type="scientific">Pseudoalteromonas amylolytica</name>
    <dbReference type="NCBI Taxonomy" id="1859457"/>
    <lineage>
        <taxon>Bacteria</taxon>
        <taxon>Pseudomonadati</taxon>
        <taxon>Pseudomonadota</taxon>
        <taxon>Gammaproteobacteria</taxon>
        <taxon>Alteromonadales</taxon>
        <taxon>Pseudoalteromonadaceae</taxon>
        <taxon>Pseudoalteromonas</taxon>
    </lineage>
</organism>
<feature type="domain" description="Phage tail collar" evidence="1">
    <location>
        <begin position="8"/>
        <end position="64"/>
    </location>
</feature>
<evidence type="ECO:0000313" key="2">
    <source>
        <dbReference type="EMBL" id="OHU92125.1"/>
    </source>
</evidence>
<proteinExistence type="predicted"/>
<evidence type="ECO:0000259" key="1">
    <source>
        <dbReference type="Pfam" id="PF07484"/>
    </source>
</evidence>
<dbReference type="Proteomes" id="UP000179786">
    <property type="component" value="Unassembled WGS sequence"/>
</dbReference>
<sequence length="204" mass="21082">MSADSYIGTMRPFGGTFAIRNWSICLGQLLAVAENTALFSLLGDLYGGDARTSFGIPDLRGRSPVGMGVMPGGRDYRLGMRFGVENIALGATQLPKHTHSAAFIPSGGGVTGSLQAATNNGNTNTPDATAYLAGNTNTSMYYKQQGLSPAPTLTELAGLSVDGGSAGGSVVVSDTGASESFSILNPLQVVNWQIVLDGIYPSRN</sequence>
<accession>A0A1S1N1R4</accession>
<reference evidence="2 3" key="1">
    <citation type="submission" date="2016-09" db="EMBL/GenBank/DDBJ databases">
        <title>Pseudoalteromonas amylolytica sp. nov., isolated from the surface seawater.</title>
        <authorList>
            <person name="Wu Y.-H."/>
            <person name="Cheng H."/>
            <person name="Jin X.-B."/>
            <person name="Wang C.-S."/>
            <person name="Xu X.-W."/>
        </authorList>
    </citation>
    <scope>NUCLEOTIDE SEQUENCE [LARGE SCALE GENOMIC DNA]</scope>
    <source>
        <strain evidence="2 3">JW1</strain>
    </source>
</reference>
<dbReference type="STRING" id="1859457.BET10_07300"/>
<dbReference type="Pfam" id="PF07484">
    <property type="entry name" value="Collar"/>
    <property type="match status" value="1"/>
</dbReference>
<dbReference type="Gene3D" id="3.90.1340.10">
    <property type="entry name" value="Phage tail collar domain"/>
    <property type="match status" value="1"/>
</dbReference>
<evidence type="ECO:0000313" key="3">
    <source>
        <dbReference type="Proteomes" id="UP000179786"/>
    </source>
</evidence>